<evidence type="ECO:0000313" key="2">
    <source>
        <dbReference type="Proteomes" id="UP000271162"/>
    </source>
</evidence>
<sequence>MSSCRPGEIFFCVSGDVLWLVFYDASTVDWRALVLVLLQSDLSLIRPVPFWDGWVGGGLSFAGVGVTPQDHTLLPAVLLLSGTASTEAPEGEQYFGARSQWRCCSWKGEIYIK</sequence>
<dbReference type="AlphaFoldDB" id="A0A0N4Y2C0"/>
<reference evidence="1 2" key="2">
    <citation type="submission" date="2018-11" db="EMBL/GenBank/DDBJ databases">
        <authorList>
            <consortium name="Pathogen Informatics"/>
        </authorList>
    </citation>
    <scope>NUCLEOTIDE SEQUENCE [LARGE SCALE GENOMIC DNA]</scope>
</reference>
<name>A0A0N4Y2C0_NIPBR</name>
<proteinExistence type="predicted"/>
<evidence type="ECO:0000313" key="1">
    <source>
        <dbReference type="EMBL" id="VDL73438.1"/>
    </source>
</evidence>
<gene>
    <name evidence="1" type="ORF">NBR_LOCUS9849</name>
</gene>
<reference evidence="3" key="1">
    <citation type="submission" date="2017-02" db="UniProtKB">
        <authorList>
            <consortium name="WormBaseParasite"/>
        </authorList>
    </citation>
    <scope>IDENTIFICATION</scope>
</reference>
<organism evidence="3">
    <name type="scientific">Nippostrongylus brasiliensis</name>
    <name type="common">Rat hookworm</name>
    <dbReference type="NCBI Taxonomy" id="27835"/>
    <lineage>
        <taxon>Eukaryota</taxon>
        <taxon>Metazoa</taxon>
        <taxon>Ecdysozoa</taxon>
        <taxon>Nematoda</taxon>
        <taxon>Chromadorea</taxon>
        <taxon>Rhabditida</taxon>
        <taxon>Rhabditina</taxon>
        <taxon>Rhabditomorpha</taxon>
        <taxon>Strongyloidea</taxon>
        <taxon>Heligmosomidae</taxon>
        <taxon>Nippostrongylus</taxon>
    </lineage>
</organism>
<accession>A0A0N4Y2C0</accession>
<dbReference type="WBParaSite" id="NBR_0000984801-mRNA-1">
    <property type="protein sequence ID" value="NBR_0000984801-mRNA-1"/>
    <property type="gene ID" value="NBR_0000984801"/>
</dbReference>
<protein>
    <submittedName>
        <fullName evidence="3">Secreted protein</fullName>
    </submittedName>
</protein>
<keyword evidence="2" id="KW-1185">Reference proteome</keyword>
<evidence type="ECO:0000313" key="3">
    <source>
        <dbReference type="WBParaSite" id="NBR_0000984801-mRNA-1"/>
    </source>
</evidence>
<dbReference type="Proteomes" id="UP000271162">
    <property type="component" value="Unassembled WGS sequence"/>
</dbReference>
<dbReference type="EMBL" id="UYSL01020210">
    <property type="protein sequence ID" value="VDL73438.1"/>
    <property type="molecule type" value="Genomic_DNA"/>
</dbReference>